<dbReference type="Proteomes" id="UP000006045">
    <property type="component" value="Chromosome"/>
</dbReference>
<evidence type="ECO:0000313" key="2">
    <source>
        <dbReference type="EMBL" id="EJZ56978.1"/>
    </source>
</evidence>
<keyword evidence="1" id="KW-1133">Transmembrane helix</keyword>
<keyword evidence="1" id="KW-0472">Membrane</keyword>
<evidence type="ECO:0000313" key="3">
    <source>
        <dbReference type="Proteomes" id="UP000006045"/>
    </source>
</evidence>
<accession>A0A7U9GRD6</accession>
<reference evidence="2 3" key="1">
    <citation type="submission" date="2012-08" db="EMBL/GenBank/DDBJ databases">
        <title>The genome of cave-isolated P. fluorescens strain R124 demonstrates phenotypic adaptation to the mineral environment.</title>
        <authorList>
            <person name="Barton M.D."/>
            <person name="Petronio M."/>
            <person name="Giarrizzo J.G."/>
            <person name="Bowling B.V."/>
            <person name="Barton H.A."/>
        </authorList>
    </citation>
    <scope>NUCLEOTIDE SEQUENCE [LARGE SCALE GENOMIC DNA]</scope>
    <source>
        <strain evidence="2 3">R124</strain>
    </source>
</reference>
<feature type="transmembrane region" description="Helical" evidence="1">
    <location>
        <begin position="15"/>
        <end position="36"/>
    </location>
</feature>
<proteinExistence type="predicted"/>
<dbReference type="EMBL" id="CM001561">
    <property type="protein sequence ID" value="EJZ56978.1"/>
    <property type="molecule type" value="Genomic_DNA"/>
</dbReference>
<keyword evidence="1" id="KW-0812">Transmembrane</keyword>
<evidence type="ECO:0000256" key="1">
    <source>
        <dbReference type="SAM" id="Phobius"/>
    </source>
</evidence>
<organism evidence="2 3">
    <name type="scientific">Pseudomonas fluorescens R124</name>
    <dbReference type="NCBI Taxonomy" id="743713"/>
    <lineage>
        <taxon>Bacteria</taxon>
        <taxon>Pseudomonadati</taxon>
        <taxon>Pseudomonadota</taxon>
        <taxon>Gammaproteobacteria</taxon>
        <taxon>Pseudomonadales</taxon>
        <taxon>Pseudomonadaceae</taxon>
        <taxon>Pseudomonas</taxon>
    </lineage>
</organism>
<dbReference type="AlphaFoldDB" id="A0A7U9GRD6"/>
<gene>
    <name evidence="2" type="ORF">I1A_001291</name>
</gene>
<protein>
    <submittedName>
        <fullName evidence="2">Uncharacterized protein</fullName>
    </submittedName>
</protein>
<name>A0A7U9GRD6_PSEFL</name>
<sequence>MEGAAFNTLSCVFHVYARVFPLIIRFFAVLTALLGLSGCYSMSPTHIDDELKPTADSGVAYVVGVVGIWPKTRFSAKEQMLMIRKRGSDDFATARLHNEFYARTERDVRETDHGIGTLFVMPLKPGRYEIYNVRFDHGQSVTWSREDFTIGMQLEAGKAYYIGDFRAGCLIGLQLSCLFLHSDHLERDAALVRAKYPQVPGLQRLDLPNLDTATPFIREENGPSASVYKAMLSGKL</sequence>